<dbReference type="AlphaFoldDB" id="A0A4Y2I6U4"/>
<name>A0A4Y2I6U4_ARAVE</name>
<sequence length="119" mass="13352">MLRISGISCALFTPRSSIAEPIHLGRLFTAALHKPQKPSATDHSDPLLLPAFKTRPPPASISSRTREPPPRIYTGRISALMARQSKCHAWISREVEIQSFNHYTPILIGFAHWRPFIVS</sequence>
<evidence type="ECO:0000313" key="3">
    <source>
        <dbReference type="Proteomes" id="UP000499080"/>
    </source>
</evidence>
<organism evidence="2 3">
    <name type="scientific">Araneus ventricosus</name>
    <name type="common">Orbweaver spider</name>
    <name type="synonym">Epeira ventricosa</name>
    <dbReference type="NCBI Taxonomy" id="182803"/>
    <lineage>
        <taxon>Eukaryota</taxon>
        <taxon>Metazoa</taxon>
        <taxon>Ecdysozoa</taxon>
        <taxon>Arthropoda</taxon>
        <taxon>Chelicerata</taxon>
        <taxon>Arachnida</taxon>
        <taxon>Araneae</taxon>
        <taxon>Araneomorphae</taxon>
        <taxon>Entelegynae</taxon>
        <taxon>Araneoidea</taxon>
        <taxon>Araneidae</taxon>
        <taxon>Araneus</taxon>
    </lineage>
</organism>
<dbReference type="Proteomes" id="UP000499080">
    <property type="component" value="Unassembled WGS sequence"/>
</dbReference>
<dbReference type="EMBL" id="BGPR01002439">
    <property type="protein sequence ID" value="GBM73451.1"/>
    <property type="molecule type" value="Genomic_DNA"/>
</dbReference>
<gene>
    <name evidence="2" type="ORF">AVEN_64750_1</name>
</gene>
<evidence type="ECO:0000256" key="1">
    <source>
        <dbReference type="SAM" id="MobiDB-lite"/>
    </source>
</evidence>
<protein>
    <submittedName>
        <fullName evidence="2">Uncharacterized protein</fullName>
    </submittedName>
</protein>
<reference evidence="2 3" key="1">
    <citation type="journal article" date="2019" name="Sci. Rep.">
        <title>Orb-weaving spider Araneus ventricosus genome elucidates the spidroin gene catalogue.</title>
        <authorList>
            <person name="Kono N."/>
            <person name="Nakamura H."/>
            <person name="Ohtoshi R."/>
            <person name="Moran D.A.P."/>
            <person name="Shinohara A."/>
            <person name="Yoshida Y."/>
            <person name="Fujiwara M."/>
            <person name="Mori M."/>
            <person name="Tomita M."/>
            <person name="Arakawa K."/>
        </authorList>
    </citation>
    <scope>NUCLEOTIDE SEQUENCE [LARGE SCALE GENOMIC DNA]</scope>
</reference>
<feature type="region of interest" description="Disordered" evidence="1">
    <location>
        <begin position="35"/>
        <end position="71"/>
    </location>
</feature>
<comment type="caution">
    <text evidence="2">The sequence shown here is derived from an EMBL/GenBank/DDBJ whole genome shotgun (WGS) entry which is preliminary data.</text>
</comment>
<evidence type="ECO:0000313" key="2">
    <source>
        <dbReference type="EMBL" id="GBM73451.1"/>
    </source>
</evidence>
<accession>A0A4Y2I6U4</accession>
<proteinExistence type="predicted"/>
<keyword evidence="3" id="KW-1185">Reference proteome</keyword>